<evidence type="ECO:0000313" key="2">
    <source>
        <dbReference type="Proteomes" id="UP000261285"/>
    </source>
</evidence>
<dbReference type="EMBL" id="QSVN01000001">
    <property type="protein sequence ID" value="RGO35364.1"/>
    <property type="molecule type" value="Genomic_DNA"/>
</dbReference>
<comment type="caution">
    <text evidence="1">The sequence shown here is derived from an EMBL/GenBank/DDBJ whole genome shotgun (WGS) entry which is preliminary data.</text>
</comment>
<feature type="non-terminal residue" evidence="1">
    <location>
        <position position="44"/>
    </location>
</feature>
<protein>
    <submittedName>
        <fullName evidence="1">Phosphodiesterase</fullName>
    </submittedName>
</protein>
<organism evidence="1 2">
    <name type="scientific">Dorea longicatena</name>
    <dbReference type="NCBI Taxonomy" id="88431"/>
    <lineage>
        <taxon>Bacteria</taxon>
        <taxon>Bacillati</taxon>
        <taxon>Bacillota</taxon>
        <taxon>Clostridia</taxon>
        <taxon>Lachnospirales</taxon>
        <taxon>Lachnospiraceae</taxon>
        <taxon>Dorea</taxon>
    </lineage>
</organism>
<reference evidence="1 2" key="1">
    <citation type="submission" date="2018-08" db="EMBL/GenBank/DDBJ databases">
        <title>A genome reference for cultivated species of the human gut microbiota.</title>
        <authorList>
            <person name="Zou Y."/>
            <person name="Xue W."/>
            <person name="Luo G."/>
        </authorList>
    </citation>
    <scope>NUCLEOTIDE SEQUENCE [LARGE SCALE GENOMIC DNA]</scope>
    <source>
        <strain evidence="1 2">OM02-16</strain>
    </source>
</reference>
<name>A0A3E5GJZ0_9FIRM</name>
<proteinExistence type="predicted"/>
<dbReference type="InterPro" id="IPR000944">
    <property type="entry name" value="Tscrpt_reg_Rrf2"/>
</dbReference>
<accession>A0A3E5GJZ0</accession>
<evidence type="ECO:0000313" key="1">
    <source>
        <dbReference type="EMBL" id="RGO35364.1"/>
    </source>
</evidence>
<dbReference type="Proteomes" id="UP000261285">
    <property type="component" value="Unassembled WGS sequence"/>
</dbReference>
<dbReference type="AlphaFoldDB" id="A0A3E5GJZ0"/>
<sequence length="44" mass="4953">MQLTSTTDYAIRIICYLAAQRQMISTSELSQELSVPSSYIPKIT</sequence>
<dbReference type="Gene3D" id="1.10.10.10">
    <property type="entry name" value="Winged helix-like DNA-binding domain superfamily/Winged helix DNA-binding domain"/>
    <property type="match status" value="1"/>
</dbReference>
<gene>
    <name evidence="1" type="ORF">DXB16_00015</name>
</gene>
<dbReference type="InterPro" id="IPR036388">
    <property type="entry name" value="WH-like_DNA-bd_sf"/>
</dbReference>
<dbReference type="PROSITE" id="PS51197">
    <property type="entry name" value="HTH_RRF2_2"/>
    <property type="match status" value="1"/>
</dbReference>